<dbReference type="Gene3D" id="1.10.287.1080">
    <property type="entry name" value="MazG-like"/>
    <property type="match status" value="2"/>
</dbReference>
<evidence type="ECO:0000313" key="3">
    <source>
        <dbReference type="EMBL" id="SVD09287.1"/>
    </source>
</evidence>
<reference evidence="3" key="1">
    <citation type="submission" date="2018-05" db="EMBL/GenBank/DDBJ databases">
        <authorList>
            <person name="Lanie J.A."/>
            <person name="Ng W.-L."/>
            <person name="Kazmierczak K.M."/>
            <person name="Andrzejewski T.M."/>
            <person name="Davidsen T.M."/>
            <person name="Wayne K.J."/>
            <person name="Tettelin H."/>
            <person name="Glass J.I."/>
            <person name="Rusch D."/>
            <person name="Podicherti R."/>
            <person name="Tsui H.-C.T."/>
            <person name="Winkler M.E."/>
        </authorList>
    </citation>
    <scope>NUCLEOTIDE SEQUENCE</scope>
</reference>
<dbReference type="GO" id="GO:0046052">
    <property type="term" value="P:UTP catabolic process"/>
    <property type="evidence" value="ECO:0007669"/>
    <property type="project" value="TreeGrafter"/>
</dbReference>
<sequence length="242" mass="28095">MSEFKGTPMDQLKKLMERLRHPTEGCPWDREQTFETVVPYTIEEAYEVEDAIARKDPEAIREELGDLLLQIVFHSRMAEEAGLFDFDAVAKTITSKMIERHPHVFGKESERTQSFHSQAWEDQKTRERKKNNGNSGTLDGVALALPALMRSEKLIKRLKRAGLDPTNIQTLQKKLEETFQEKKDFIESENDGGKINEEWIGQMFFLLSHLAVHLGVDSEKSLRETNRRFETQVEHFEKYIAI</sequence>
<feature type="domain" description="NTP pyrophosphohydrolase MazG-like" evidence="2">
    <location>
        <begin position="32"/>
        <end position="105"/>
    </location>
</feature>
<feature type="non-terminal residue" evidence="3">
    <location>
        <position position="242"/>
    </location>
</feature>
<dbReference type="FunFam" id="1.10.287.1080:FF:000001">
    <property type="entry name" value="Nucleoside triphosphate pyrophosphohydrolase"/>
    <property type="match status" value="1"/>
</dbReference>
<dbReference type="GO" id="GO:0006203">
    <property type="term" value="P:dGTP catabolic process"/>
    <property type="evidence" value="ECO:0007669"/>
    <property type="project" value="TreeGrafter"/>
</dbReference>
<dbReference type="AlphaFoldDB" id="A0A382SJA9"/>
<dbReference type="GO" id="GO:0047429">
    <property type="term" value="F:nucleoside triphosphate diphosphatase activity"/>
    <property type="evidence" value="ECO:0007669"/>
    <property type="project" value="TreeGrafter"/>
</dbReference>
<dbReference type="EMBL" id="UINC01129110">
    <property type="protein sequence ID" value="SVD09287.1"/>
    <property type="molecule type" value="Genomic_DNA"/>
</dbReference>
<evidence type="ECO:0000256" key="1">
    <source>
        <dbReference type="SAM" id="MobiDB-lite"/>
    </source>
</evidence>
<dbReference type="NCBIfam" id="NF007113">
    <property type="entry name" value="PRK09562.1"/>
    <property type="match status" value="1"/>
</dbReference>
<dbReference type="GO" id="GO:0046076">
    <property type="term" value="P:dTTP catabolic process"/>
    <property type="evidence" value="ECO:0007669"/>
    <property type="project" value="TreeGrafter"/>
</dbReference>
<dbReference type="GO" id="GO:0046081">
    <property type="term" value="P:dUTP catabolic process"/>
    <property type="evidence" value="ECO:0007669"/>
    <property type="project" value="TreeGrafter"/>
</dbReference>
<dbReference type="GO" id="GO:0006950">
    <property type="term" value="P:response to stress"/>
    <property type="evidence" value="ECO:0007669"/>
    <property type="project" value="UniProtKB-ARBA"/>
</dbReference>
<dbReference type="CDD" id="cd11528">
    <property type="entry name" value="NTP-PPase_MazG_Nterm"/>
    <property type="match status" value="1"/>
</dbReference>
<evidence type="ECO:0000259" key="2">
    <source>
        <dbReference type="Pfam" id="PF03819"/>
    </source>
</evidence>
<dbReference type="InterPro" id="IPR048015">
    <property type="entry name" value="NTP-PPase_MazG-like_N"/>
</dbReference>
<dbReference type="NCBIfam" id="TIGR00444">
    <property type="entry name" value="mazG"/>
    <property type="match status" value="1"/>
</dbReference>
<dbReference type="GO" id="GO:0046061">
    <property type="term" value="P:dATP catabolic process"/>
    <property type="evidence" value="ECO:0007669"/>
    <property type="project" value="TreeGrafter"/>
</dbReference>
<dbReference type="SUPFAM" id="SSF101386">
    <property type="entry name" value="all-alpha NTP pyrophosphatases"/>
    <property type="match status" value="2"/>
</dbReference>
<dbReference type="InterPro" id="IPR011551">
    <property type="entry name" value="NTP_PyrPHydrolase_MazG"/>
</dbReference>
<organism evidence="3">
    <name type="scientific">marine metagenome</name>
    <dbReference type="NCBI Taxonomy" id="408172"/>
    <lineage>
        <taxon>unclassified sequences</taxon>
        <taxon>metagenomes</taxon>
        <taxon>ecological metagenomes</taxon>
    </lineage>
</organism>
<proteinExistence type="predicted"/>
<dbReference type="Pfam" id="PF03819">
    <property type="entry name" value="MazG"/>
    <property type="match status" value="1"/>
</dbReference>
<feature type="compositionally biased region" description="Basic and acidic residues" evidence="1">
    <location>
        <begin position="107"/>
        <end position="125"/>
    </location>
</feature>
<dbReference type="InterPro" id="IPR004518">
    <property type="entry name" value="MazG-like_dom"/>
</dbReference>
<gene>
    <name evidence="3" type="ORF">METZ01_LOCUS362141</name>
</gene>
<dbReference type="GO" id="GO:0046047">
    <property type="term" value="P:TTP catabolic process"/>
    <property type="evidence" value="ECO:0007669"/>
    <property type="project" value="TreeGrafter"/>
</dbReference>
<accession>A0A382SJA9</accession>
<dbReference type="PANTHER" id="PTHR30522">
    <property type="entry name" value="NUCLEOSIDE TRIPHOSPHATE PYROPHOSPHOHYDROLASE"/>
    <property type="match status" value="1"/>
</dbReference>
<name>A0A382SJA9_9ZZZZ</name>
<dbReference type="PANTHER" id="PTHR30522:SF0">
    <property type="entry name" value="NUCLEOSIDE TRIPHOSPHATE PYROPHOSPHOHYDROLASE"/>
    <property type="match status" value="1"/>
</dbReference>
<feature type="region of interest" description="Disordered" evidence="1">
    <location>
        <begin position="107"/>
        <end position="137"/>
    </location>
</feature>
<protein>
    <recommendedName>
        <fullName evidence="2">NTP pyrophosphohydrolase MazG-like domain-containing protein</fullName>
    </recommendedName>
</protein>